<dbReference type="PANTHER" id="PTHR11091:SF0">
    <property type="entry name" value="MALATE DEHYDROGENASE"/>
    <property type="match status" value="1"/>
</dbReference>
<dbReference type="InterPro" id="IPR043143">
    <property type="entry name" value="Mal/L-sulf/L-lact_DH-like_NADP"/>
</dbReference>
<dbReference type="Pfam" id="PF02615">
    <property type="entry name" value="Ldh_2"/>
    <property type="match status" value="1"/>
</dbReference>
<protein>
    <submittedName>
        <fullName evidence="3">Sulfolactate dehydrogenase</fullName>
    </submittedName>
</protein>
<dbReference type="Proteomes" id="UP000679848">
    <property type="component" value="Chromosome"/>
</dbReference>
<dbReference type="GO" id="GO:0016491">
    <property type="term" value="F:oxidoreductase activity"/>
    <property type="evidence" value="ECO:0007669"/>
    <property type="project" value="UniProtKB-KW"/>
</dbReference>
<evidence type="ECO:0000256" key="2">
    <source>
        <dbReference type="ARBA" id="ARBA00023002"/>
    </source>
</evidence>
<reference evidence="3" key="1">
    <citation type="submission" date="2020-09" db="EMBL/GenBank/DDBJ databases">
        <title>New species isolated from human feces.</title>
        <authorList>
            <person name="Kitahara M."/>
            <person name="Shigeno Y."/>
            <person name="Shime M."/>
            <person name="Matsumoto Y."/>
            <person name="Nakamura S."/>
            <person name="Motooka D."/>
            <person name="Fukuoka S."/>
            <person name="Nishikawa H."/>
            <person name="Benno Y."/>
        </authorList>
    </citation>
    <scope>NUCLEOTIDE SEQUENCE</scope>
    <source>
        <strain evidence="3">MM59</strain>
    </source>
</reference>
<dbReference type="RefSeq" id="WP_187029091.1">
    <property type="nucleotide sequence ID" value="NZ_AP023420.1"/>
</dbReference>
<accession>A0A810Q3B2</accession>
<gene>
    <name evidence="3" type="ORF">MM59RIKEN_01280</name>
</gene>
<comment type="similarity">
    <text evidence="1">Belongs to the LDH2/MDH2 oxidoreductase family.</text>
</comment>
<dbReference type="AlphaFoldDB" id="A0A810Q3B2"/>
<evidence type="ECO:0000313" key="3">
    <source>
        <dbReference type="EMBL" id="BCK82809.1"/>
    </source>
</evidence>
<proteinExistence type="inferred from homology"/>
<dbReference type="EMBL" id="AP023420">
    <property type="protein sequence ID" value="BCK82809.1"/>
    <property type="molecule type" value="Genomic_DNA"/>
</dbReference>
<keyword evidence="4" id="KW-1185">Reference proteome</keyword>
<dbReference type="SUPFAM" id="SSF89733">
    <property type="entry name" value="L-sulfolactate dehydrogenase-like"/>
    <property type="match status" value="1"/>
</dbReference>
<evidence type="ECO:0000256" key="1">
    <source>
        <dbReference type="ARBA" id="ARBA00006056"/>
    </source>
</evidence>
<dbReference type="Gene3D" id="3.30.1370.60">
    <property type="entry name" value="Hypothetical oxidoreductase yiak, domain 2"/>
    <property type="match status" value="1"/>
</dbReference>
<dbReference type="PANTHER" id="PTHR11091">
    <property type="entry name" value="OXIDOREDUCTASE-RELATED"/>
    <property type="match status" value="1"/>
</dbReference>
<keyword evidence="2" id="KW-0560">Oxidoreductase</keyword>
<sequence length="337" mass="36433">MFVNPAEWHEICTKMFTTVGVPEEDAGLVADTALTADIRGVASHGSVRLPVYRERIQRGLINPTPSIRIVNDCPTLVHLDGDNGLAQVVDNKAAQIAAERANKYGVCCVATYNTNHMALLSHYGLKIAEQGLIAYIMCNTPPFVATMGAAEPVIGTNPICWCIPGKEFPIVLDMAISPARGKIKNAAAAGKPIPEGWALDKNGRPTTDAAAALEGMLLPIAGHKGYGIGVVVEVFSALLTGGKYGKNVTHPLDDYDHKPNCGNFIMALDPSKIMAEEDFVRRVDDYVQMVKSSKKSSPDADILFPGELEHRNELLVAERGLEISDETYQQYKSMVGQ</sequence>
<dbReference type="InterPro" id="IPR043144">
    <property type="entry name" value="Mal/L-sulf/L-lact_DH-like_ah"/>
</dbReference>
<name>A0A810Q3B2_9FIRM</name>
<organism evidence="3 4">
    <name type="scientific">Pusillibacter faecalis</name>
    <dbReference type="NCBI Taxonomy" id="2714358"/>
    <lineage>
        <taxon>Bacteria</taxon>
        <taxon>Bacillati</taxon>
        <taxon>Bacillota</taxon>
        <taxon>Clostridia</taxon>
        <taxon>Eubacteriales</taxon>
        <taxon>Oscillospiraceae</taxon>
        <taxon>Pusillibacter</taxon>
    </lineage>
</organism>
<evidence type="ECO:0000313" key="4">
    <source>
        <dbReference type="Proteomes" id="UP000679848"/>
    </source>
</evidence>
<dbReference type="KEGG" id="pfaa:MM59RIKEN_01280"/>
<dbReference type="Gene3D" id="1.10.1530.10">
    <property type="match status" value="1"/>
</dbReference>
<dbReference type="InterPro" id="IPR036111">
    <property type="entry name" value="Mal/L-sulfo/L-lacto_DH-like_sf"/>
</dbReference>
<dbReference type="InterPro" id="IPR003767">
    <property type="entry name" value="Malate/L-lactate_DH-like"/>
</dbReference>